<comment type="similarity">
    <text evidence="2">Belongs to the CDP-alcohol phosphatidyltransferase class-I family.</text>
</comment>
<evidence type="ECO:0000313" key="5">
    <source>
        <dbReference type="Proteomes" id="UP000198701"/>
    </source>
</evidence>
<name>A0A1G9DIJ5_9MICO</name>
<keyword evidence="3" id="KW-0812">Transmembrane</keyword>
<dbReference type="InterPro" id="IPR048254">
    <property type="entry name" value="CDP_ALCOHOL_P_TRANSF_CS"/>
</dbReference>
<proteinExistence type="inferred from homology"/>
<keyword evidence="5" id="KW-1185">Reference proteome</keyword>
<sequence length="253" mass="26337">MSHAHSSTFEAAQTSAGSDRRFSVALARLGSAQKPASGVPAYTRWVNRRLARFAAAAAYSAGWSANAVTAASAALSFVALALMVTVPTTAPLGVAVGVLLAAGYVLDSADGQVARLGGGGSAAGEWLDHVVDAIRTPALHLATLIGLSAVPGIGTWPLLIAIGYCLVSVGQFMSQILAEQLSGAAAPRSDASGIKQSLLLVPTDNGTLCWIFLLWGMPSIFVWVYAAMFLANTVHAAVSMRRKYVRLTVLRKR</sequence>
<dbReference type="Proteomes" id="UP000198701">
    <property type="component" value="Unassembled WGS sequence"/>
</dbReference>
<evidence type="ECO:0000313" key="4">
    <source>
        <dbReference type="EMBL" id="SDK63640.1"/>
    </source>
</evidence>
<dbReference type="Pfam" id="PF01066">
    <property type="entry name" value="CDP-OH_P_transf"/>
    <property type="match status" value="1"/>
</dbReference>
<organism evidence="4 5">
    <name type="scientific">Cryobacterium psychrotolerans</name>
    <dbReference type="NCBI Taxonomy" id="386301"/>
    <lineage>
        <taxon>Bacteria</taxon>
        <taxon>Bacillati</taxon>
        <taxon>Actinomycetota</taxon>
        <taxon>Actinomycetes</taxon>
        <taxon>Micrococcales</taxon>
        <taxon>Microbacteriaceae</taxon>
        <taxon>Cryobacterium</taxon>
    </lineage>
</organism>
<feature type="transmembrane region" description="Helical" evidence="3">
    <location>
        <begin position="88"/>
        <end position="106"/>
    </location>
</feature>
<evidence type="ECO:0000256" key="3">
    <source>
        <dbReference type="SAM" id="Phobius"/>
    </source>
</evidence>
<keyword evidence="3" id="KW-0472">Membrane</keyword>
<evidence type="ECO:0000256" key="1">
    <source>
        <dbReference type="ARBA" id="ARBA00022679"/>
    </source>
</evidence>
<feature type="transmembrane region" description="Helical" evidence="3">
    <location>
        <begin position="210"/>
        <end position="234"/>
    </location>
</feature>
<evidence type="ECO:0000256" key="2">
    <source>
        <dbReference type="RuleBase" id="RU003750"/>
    </source>
</evidence>
<protein>
    <submittedName>
        <fullName evidence="4">Phosphatidylglycerophosphate synthase</fullName>
    </submittedName>
</protein>
<dbReference type="GO" id="GO:0008654">
    <property type="term" value="P:phospholipid biosynthetic process"/>
    <property type="evidence" value="ECO:0007669"/>
    <property type="project" value="InterPro"/>
</dbReference>
<dbReference type="AlphaFoldDB" id="A0A1G9DIJ5"/>
<dbReference type="Gene3D" id="1.20.120.1760">
    <property type="match status" value="1"/>
</dbReference>
<dbReference type="PROSITE" id="PS00379">
    <property type="entry name" value="CDP_ALCOHOL_P_TRANSF"/>
    <property type="match status" value="1"/>
</dbReference>
<dbReference type="GO" id="GO:0016020">
    <property type="term" value="C:membrane"/>
    <property type="evidence" value="ECO:0007669"/>
    <property type="project" value="InterPro"/>
</dbReference>
<dbReference type="RefSeq" id="WP_092323499.1">
    <property type="nucleotide sequence ID" value="NZ_FNFU01000009.1"/>
</dbReference>
<keyword evidence="1 2" id="KW-0808">Transferase</keyword>
<dbReference type="EMBL" id="FNFU01000009">
    <property type="protein sequence ID" value="SDK63640.1"/>
    <property type="molecule type" value="Genomic_DNA"/>
</dbReference>
<dbReference type="InterPro" id="IPR000462">
    <property type="entry name" value="CDP-OH_P_trans"/>
</dbReference>
<dbReference type="STRING" id="386301.SAMN05216282_10956"/>
<reference evidence="4 5" key="1">
    <citation type="submission" date="2016-10" db="EMBL/GenBank/DDBJ databases">
        <authorList>
            <person name="de Groot N.N."/>
        </authorList>
    </citation>
    <scope>NUCLEOTIDE SEQUENCE [LARGE SCALE GENOMIC DNA]</scope>
    <source>
        <strain evidence="4 5">CGMCC 1.5382</strain>
    </source>
</reference>
<dbReference type="OrthoDB" id="7390033at2"/>
<gene>
    <name evidence="4" type="ORF">SAMN05216282_10956</name>
</gene>
<dbReference type="GO" id="GO:0016780">
    <property type="term" value="F:phosphotransferase activity, for other substituted phosphate groups"/>
    <property type="evidence" value="ECO:0007669"/>
    <property type="project" value="InterPro"/>
</dbReference>
<keyword evidence="3" id="KW-1133">Transmembrane helix</keyword>
<feature type="transmembrane region" description="Helical" evidence="3">
    <location>
        <begin position="53"/>
        <end position="82"/>
    </location>
</feature>
<accession>A0A1G9DIJ5</accession>
<dbReference type="InterPro" id="IPR043130">
    <property type="entry name" value="CDP-OH_PTrfase_TM_dom"/>
</dbReference>
<feature type="transmembrane region" description="Helical" evidence="3">
    <location>
        <begin position="144"/>
        <end position="169"/>
    </location>
</feature>